<feature type="signal peptide" evidence="1">
    <location>
        <begin position="1"/>
        <end position="18"/>
    </location>
</feature>
<evidence type="ECO:0000313" key="3">
    <source>
        <dbReference type="EMBL" id="SHH60061.1"/>
    </source>
</evidence>
<keyword evidence="1" id="KW-0732">Signal</keyword>
<protein>
    <submittedName>
        <fullName evidence="3">Outer membrane receptor proteins, mostly Fe transport</fullName>
    </submittedName>
</protein>
<dbReference type="InterPro" id="IPR012910">
    <property type="entry name" value="Plug_dom"/>
</dbReference>
<dbReference type="SUPFAM" id="SSF49464">
    <property type="entry name" value="Carboxypeptidase regulatory domain-like"/>
    <property type="match status" value="1"/>
</dbReference>
<dbReference type="Pfam" id="PF07715">
    <property type="entry name" value="Plug"/>
    <property type="match status" value="1"/>
</dbReference>
<dbReference type="Proteomes" id="UP000184109">
    <property type="component" value="Unassembled WGS sequence"/>
</dbReference>
<dbReference type="AlphaFoldDB" id="A0A1M5UAX0"/>
<keyword evidence="4" id="KW-1185">Reference proteome</keyword>
<dbReference type="InterPro" id="IPR008969">
    <property type="entry name" value="CarboxyPept-like_regulatory"/>
</dbReference>
<dbReference type="SUPFAM" id="SSF56935">
    <property type="entry name" value="Porins"/>
    <property type="match status" value="1"/>
</dbReference>
<dbReference type="RefSeq" id="WP_073119193.1">
    <property type="nucleotide sequence ID" value="NZ_BMEN01000002.1"/>
</dbReference>
<feature type="domain" description="TonB-dependent receptor plug" evidence="2">
    <location>
        <begin position="120"/>
        <end position="213"/>
    </location>
</feature>
<dbReference type="Pfam" id="PF13715">
    <property type="entry name" value="CarbopepD_reg_2"/>
    <property type="match status" value="1"/>
</dbReference>
<organism evidence="3 4">
    <name type="scientific">Wenyingzhuangia marina</name>
    <dbReference type="NCBI Taxonomy" id="1195760"/>
    <lineage>
        <taxon>Bacteria</taxon>
        <taxon>Pseudomonadati</taxon>
        <taxon>Bacteroidota</taxon>
        <taxon>Flavobacteriia</taxon>
        <taxon>Flavobacteriales</taxon>
        <taxon>Flavobacteriaceae</taxon>
        <taxon>Wenyingzhuangia</taxon>
    </lineage>
</organism>
<dbReference type="InterPro" id="IPR037066">
    <property type="entry name" value="Plug_dom_sf"/>
</dbReference>
<feature type="chain" id="PRO_5012906449" evidence="1">
    <location>
        <begin position="19"/>
        <end position="822"/>
    </location>
</feature>
<proteinExistence type="predicted"/>
<dbReference type="STRING" id="1195760.SAMN05444281_1137"/>
<name>A0A1M5UAX0_9FLAO</name>
<sequence>MKTFLSLFIFLHATVLFSQTGFVAGVITNENKEPLSGVNISYNHKGVVSDENGAYQIEIIANKQTLVKFSYLGYGTVFKTFKGYKNKTIKYSPILKIQSQEIDEVNIRNYQAAQEGIVKLKAEEFKRIPGANAGIENLLMTQPGVNNSNELSTQYSVRGGSFDENLVYVNGIEIYRPFLIRSGQQEGLSFLNSDMTENINFSAGGFEAKYGDRLSSVLNIHYKKPTKELSTVNLNLLGASYTYENLFLNKKLSTLIGARYRNNQLLVSSKDTKTNFKPVFADIQTYLSYKINNKSSVDFLGNIAMNNYNFTPISRVTKFGGLFQPRELVVFYEGNEQDDFNTYFGALSYKYNFTKNTKLDITGSAFNTQEQEYYDIYGAYSIAEVDPTTGNPLYTSGIGTQLDHARNDLDILIQNVKVSLQHKINQHHFEAGVKFQSENIRDRINEWKAVDNNGLTLRNPNLNTVNNQPFDPFTAPIDLYYKVKAQNDVTINRFSGYFQWNKKWYLGDHILWHHAGIRSQFWNIQNNKTQTTSSFQNTISPRFRLSLKPDWQNTDMVFRLSAGYYHQPPSYKELRDVDGNIQSDVKAQESIHYVFSNEYSFNMWERPFKMTSEVYYKQLNNVNAYSLDNVRVRYDANNNTQAYATGLDVRLSGEFVPGKESWVSFGLLKTEENTNNRGYIARPTDQRFKLAMLFQDYVPSNPNFKVFLNLVLNSSLPGGAPINARADNSTTVDRYNFQTRLRPYRRADLGASYIIVDSNKQYTSGFLSRFKELELGIELFNMFDIQNTTTNTWIYDVDSQRYNSVPNILTGRILNFKIGMQF</sequence>
<evidence type="ECO:0000256" key="1">
    <source>
        <dbReference type="SAM" id="SignalP"/>
    </source>
</evidence>
<dbReference type="EMBL" id="FQXQ01000002">
    <property type="protein sequence ID" value="SHH60061.1"/>
    <property type="molecule type" value="Genomic_DNA"/>
</dbReference>
<keyword evidence="3" id="KW-0675">Receptor</keyword>
<gene>
    <name evidence="3" type="ORF">SAMN05444281_1137</name>
</gene>
<reference evidence="4" key="1">
    <citation type="submission" date="2016-11" db="EMBL/GenBank/DDBJ databases">
        <authorList>
            <person name="Varghese N."/>
            <person name="Submissions S."/>
        </authorList>
    </citation>
    <scope>NUCLEOTIDE SEQUENCE [LARGE SCALE GENOMIC DNA]</scope>
    <source>
        <strain evidence="4">DSM 100572</strain>
    </source>
</reference>
<accession>A0A1M5UAX0</accession>
<evidence type="ECO:0000259" key="2">
    <source>
        <dbReference type="Pfam" id="PF07715"/>
    </source>
</evidence>
<evidence type="ECO:0000313" key="4">
    <source>
        <dbReference type="Proteomes" id="UP000184109"/>
    </source>
</evidence>
<dbReference type="Gene3D" id="2.170.130.10">
    <property type="entry name" value="TonB-dependent receptor, plug domain"/>
    <property type="match status" value="1"/>
</dbReference>